<dbReference type="RefSeq" id="WP_092656856.1">
    <property type="nucleotide sequence ID" value="NZ_FOCX01000001.1"/>
</dbReference>
<dbReference type="NCBIfam" id="NF011118">
    <property type="entry name" value="PRK14548.1"/>
    <property type="match status" value="1"/>
</dbReference>
<dbReference type="GO" id="GO:0005840">
    <property type="term" value="C:ribosome"/>
    <property type="evidence" value="ECO:0007669"/>
    <property type="project" value="UniProtKB-UniRule"/>
</dbReference>
<dbReference type="InterPro" id="IPR012677">
    <property type="entry name" value="Nucleotide-bd_a/b_plait_sf"/>
</dbReference>
<dbReference type="OrthoDB" id="7751at2157"/>
<dbReference type="NCBIfam" id="TIGR03636">
    <property type="entry name" value="uL23_arch"/>
    <property type="match status" value="1"/>
</dbReference>
<reference evidence="9" key="1">
    <citation type="submission" date="2016-10" db="EMBL/GenBank/DDBJ databases">
        <authorList>
            <person name="Varghese N."/>
            <person name="Submissions S."/>
        </authorList>
    </citation>
    <scope>NUCLEOTIDE SEQUENCE [LARGE SCALE GENOMIC DNA]</scope>
    <source>
        <strain evidence="9">IBRC-M 10043</strain>
    </source>
</reference>
<dbReference type="GO" id="GO:0003735">
    <property type="term" value="F:structural constituent of ribosome"/>
    <property type="evidence" value="ECO:0007669"/>
    <property type="project" value="UniProtKB-UniRule"/>
</dbReference>
<dbReference type="AlphaFoldDB" id="A0A1H8DGR8"/>
<dbReference type="GO" id="GO:0019843">
    <property type="term" value="F:rRNA binding"/>
    <property type="evidence" value="ECO:0007669"/>
    <property type="project" value="UniProtKB-UniRule"/>
</dbReference>
<evidence type="ECO:0000256" key="2">
    <source>
        <dbReference type="ARBA" id="ARBA00022730"/>
    </source>
</evidence>
<keyword evidence="9" id="KW-1185">Reference proteome</keyword>
<dbReference type="InterPro" id="IPR013025">
    <property type="entry name" value="Ribosomal_uL23-like"/>
</dbReference>
<keyword evidence="2 6" id="KW-0699">rRNA-binding</keyword>
<keyword evidence="4 6" id="KW-0689">Ribosomal protein</keyword>
<dbReference type="InterPro" id="IPR019985">
    <property type="entry name" value="Ribosomal_uL23"/>
</dbReference>
<evidence type="ECO:0000256" key="7">
    <source>
        <dbReference type="RuleBase" id="RU003934"/>
    </source>
</evidence>
<dbReference type="InterPro" id="IPR001014">
    <property type="entry name" value="Ribosomal_uL23_CS"/>
</dbReference>
<evidence type="ECO:0000256" key="4">
    <source>
        <dbReference type="ARBA" id="ARBA00022980"/>
    </source>
</evidence>
<dbReference type="GO" id="GO:0006412">
    <property type="term" value="P:translation"/>
    <property type="evidence" value="ECO:0007669"/>
    <property type="project" value="UniProtKB-UniRule"/>
</dbReference>
<organism evidence="8 9">
    <name type="scientific">Halorientalis persicus</name>
    <dbReference type="NCBI Taxonomy" id="1367881"/>
    <lineage>
        <taxon>Archaea</taxon>
        <taxon>Methanobacteriati</taxon>
        <taxon>Methanobacteriota</taxon>
        <taxon>Stenosarchaea group</taxon>
        <taxon>Halobacteria</taxon>
        <taxon>Halobacteriales</taxon>
        <taxon>Haloarculaceae</taxon>
        <taxon>Halorientalis</taxon>
    </lineage>
</organism>
<accession>A0A1H8DGR8</accession>
<evidence type="ECO:0000313" key="9">
    <source>
        <dbReference type="Proteomes" id="UP000198775"/>
    </source>
</evidence>
<dbReference type="GO" id="GO:1990904">
    <property type="term" value="C:ribonucleoprotein complex"/>
    <property type="evidence" value="ECO:0007669"/>
    <property type="project" value="UniProtKB-KW"/>
</dbReference>
<proteinExistence type="inferred from homology"/>
<evidence type="ECO:0000313" key="8">
    <source>
        <dbReference type="EMBL" id="SEN06443.1"/>
    </source>
</evidence>
<evidence type="ECO:0000256" key="3">
    <source>
        <dbReference type="ARBA" id="ARBA00022884"/>
    </source>
</evidence>
<comment type="similarity">
    <text evidence="1 6 7">Belongs to the universal ribosomal protein uL23 family.</text>
</comment>
<dbReference type="Gene3D" id="3.30.70.330">
    <property type="match status" value="1"/>
</dbReference>
<dbReference type="PROSITE" id="PS00050">
    <property type="entry name" value="RIBOSOMAL_L23"/>
    <property type="match status" value="1"/>
</dbReference>
<sequence length="84" mass="9286">MSSVLRYPHVTEKAMNKMDFENKLQFIVDSGAGKDEIAEAIEGQFDVSIVDVNTMVTMKGEKKATVTLSEEDDAEEIASRIGVF</sequence>
<dbReference type="EMBL" id="FOCX01000001">
    <property type="protein sequence ID" value="SEN06443.1"/>
    <property type="molecule type" value="Genomic_DNA"/>
</dbReference>
<dbReference type="Pfam" id="PF00276">
    <property type="entry name" value="Ribosomal_L23"/>
    <property type="match status" value="1"/>
</dbReference>
<evidence type="ECO:0000256" key="5">
    <source>
        <dbReference type="ARBA" id="ARBA00023274"/>
    </source>
</evidence>
<dbReference type="HAMAP" id="MF_01369_A">
    <property type="entry name" value="Ribosomal_uL23_A"/>
    <property type="match status" value="1"/>
</dbReference>
<gene>
    <name evidence="6" type="primary">rpl23</name>
    <name evidence="8" type="ORF">SAMN05216388_1001281</name>
</gene>
<name>A0A1H8DGR8_9EURY</name>
<keyword evidence="3 6" id="KW-0694">RNA-binding</keyword>
<dbReference type="SUPFAM" id="SSF54189">
    <property type="entry name" value="Ribosomal proteins S24e, L23 and L15e"/>
    <property type="match status" value="1"/>
</dbReference>
<dbReference type="PANTHER" id="PTHR11620">
    <property type="entry name" value="60S RIBOSOMAL PROTEIN L23A"/>
    <property type="match status" value="1"/>
</dbReference>
<protein>
    <recommendedName>
        <fullName evidence="6">Large ribosomal subunit protein uL23</fullName>
    </recommendedName>
</protein>
<evidence type="ECO:0000256" key="6">
    <source>
        <dbReference type="HAMAP-Rule" id="MF_01369"/>
    </source>
</evidence>
<dbReference type="Proteomes" id="UP000198775">
    <property type="component" value="Unassembled WGS sequence"/>
</dbReference>
<dbReference type="InterPro" id="IPR012678">
    <property type="entry name" value="Ribosomal_uL23/eL15/eS24_sf"/>
</dbReference>
<keyword evidence="5 6" id="KW-0687">Ribonucleoprotein</keyword>
<evidence type="ECO:0000256" key="1">
    <source>
        <dbReference type="ARBA" id="ARBA00006700"/>
    </source>
</evidence>
<comment type="function">
    <text evidence="6">Binds to 23S rRNA. One of the proteins that surrounds the polypeptide exit tunnel on the outside of the ribosome.</text>
</comment>
<dbReference type="FunFam" id="3.30.70.330:FF:000532">
    <property type="entry name" value="50S ribosomal protein L23"/>
    <property type="match status" value="1"/>
</dbReference>
<comment type="subunit">
    <text evidence="6">Part of the 50S ribosomal subunit. Contacts protein L29.</text>
</comment>